<reference evidence="3" key="1">
    <citation type="submission" date="2017-02" db="UniProtKB">
        <authorList>
            <consortium name="WormBaseParasite"/>
        </authorList>
    </citation>
    <scope>IDENTIFICATION</scope>
</reference>
<proteinExistence type="predicted"/>
<sequence>MNIDLRRTTKYREKDAWSDSLHPEEKRYTDLRERQQSKIRDAVGWNKLFLDDRWTRAITDRIPRDVRRTPGRPSLYWSDFFVKALNDRFDVLRVPRVSRTHWSTMAHDRDEWRRYWRPLEQIDNQRDDR</sequence>
<reference evidence="1 2" key="2">
    <citation type="submission" date="2018-11" db="EMBL/GenBank/DDBJ databases">
        <authorList>
            <consortium name="Pathogen Informatics"/>
        </authorList>
    </citation>
    <scope>NUCLEOTIDE SEQUENCE [LARGE SCALE GENOMIC DNA]</scope>
</reference>
<dbReference type="AlphaFoldDB" id="A0A0N4YP35"/>
<evidence type="ECO:0000313" key="2">
    <source>
        <dbReference type="Proteomes" id="UP000271162"/>
    </source>
</evidence>
<keyword evidence="2" id="KW-1185">Reference proteome</keyword>
<dbReference type="Proteomes" id="UP000271162">
    <property type="component" value="Unassembled WGS sequence"/>
</dbReference>
<evidence type="ECO:0000313" key="1">
    <source>
        <dbReference type="EMBL" id="VDL82736.1"/>
    </source>
</evidence>
<dbReference type="OMA" id="KWAGHAM"/>
<dbReference type="WBParaSite" id="NBR_0001900601-mRNA-1">
    <property type="protein sequence ID" value="NBR_0001900601-mRNA-1"/>
    <property type="gene ID" value="NBR_0001900601"/>
</dbReference>
<name>A0A0N4YP35_NIPBR</name>
<accession>A0A0N4YP35</accession>
<protein>
    <submittedName>
        <fullName evidence="3">Transposase</fullName>
    </submittedName>
</protein>
<organism evidence="3">
    <name type="scientific">Nippostrongylus brasiliensis</name>
    <name type="common">Rat hookworm</name>
    <dbReference type="NCBI Taxonomy" id="27835"/>
    <lineage>
        <taxon>Eukaryota</taxon>
        <taxon>Metazoa</taxon>
        <taxon>Ecdysozoa</taxon>
        <taxon>Nematoda</taxon>
        <taxon>Chromadorea</taxon>
        <taxon>Rhabditida</taxon>
        <taxon>Rhabditina</taxon>
        <taxon>Rhabditomorpha</taxon>
        <taxon>Strongyloidea</taxon>
        <taxon>Heligmosomidae</taxon>
        <taxon>Nippostrongylus</taxon>
    </lineage>
</organism>
<evidence type="ECO:0000313" key="3">
    <source>
        <dbReference type="WBParaSite" id="NBR_0001900601-mRNA-1"/>
    </source>
</evidence>
<gene>
    <name evidence="1" type="ORF">NBR_LOCUS19007</name>
</gene>
<dbReference type="EMBL" id="UYSL01023836">
    <property type="protein sequence ID" value="VDL82736.1"/>
    <property type="molecule type" value="Genomic_DNA"/>
</dbReference>